<evidence type="ECO:0000313" key="2">
    <source>
        <dbReference type="Proteomes" id="UP001250791"/>
    </source>
</evidence>
<dbReference type="Proteomes" id="UP001250791">
    <property type="component" value="Unassembled WGS sequence"/>
</dbReference>
<reference evidence="1 2" key="1">
    <citation type="submission" date="2023-07" db="EMBL/GenBank/DDBJ databases">
        <title>Sorghum-associated microbial communities from plants grown in Nebraska, USA.</title>
        <authorList>
            <person name="Schachtman D."/>
        </authorList>
    </citation>
    <scope>NUCLEOTIDE SEQUENCE [LARGE SCALE GENOMIC DNA]</scope>
    <source>
        <strain evidence="1 2">3199</strain>
    </source>
</reference>
<sequence>MTNELIENSIKFRASGEILIEALRDGHCFRMRIMNLIDREAMARFQQLLLRVTTGDPGDLLIEQIETSVLAGGNASGLGLLTLMSDYQVQLAWHFDEDGPHKRVKLQTYAAMAISSA</sequence>
<evidence type="ECO:0008006" key="3">
    <source>
        <dbReference type="Google" id="ProtNLM"/>
    </source>
</evidence>
<name>A0ABU1STD7_9HYPH</name>
<dbReference type="InterPro" id="IPR058084">
    <property type="entry name" value="Slr1658-like"/>
</dbReference>
<organism evidence="1 2">
    <name type="scientific">Rhizobium miluonense</name>
    <dbReference type="NCBI Taxonomy" id="411945"/>
    <lineage>
        <taxon>Bacteria</taxon>
        <taxon>Pseudomonadati</taxon>
        <taxon>Pseudomonadota</taxon>
        <taxon>Alphaproteobacteria</taxon>
        <taxon>Hyphomicrobiales</taxon>
        <taxon>Rhizobiaceae</taxon>
        <taxon>Rhizobium/Agrobacterium group</taxon>
        <taxon>Rhizobium</taxon>
    </lineage>
</organism>
<accession>A0ABU1STD7</accession>
<gene>
    <name evidence="1" type="ORF">J2W52_003870</name>
</gene>
<comment type="caution">
    <text evidence="1">The sequence shown here is derived from an EMBL/GenBank/DDBJ whole genome shotgun (WGS) entry which is preliminary data.</text>
</comment>
<keyword evidence="2" id="KW-1185">Reference proteome</keyword>
<dbReference type="NCBIfam" id="NF047703">
    <property type="entry name" value="slr1658_superfam"/>
    <property type="match status" value="1"/>
</dbReference>
<dbReference type="EMBL" id="JAVDUP010000005">
    <property type="protein sequence ID" value="MDR6902237.1"/>
    <property type="molecule type" value="Genomic_DNA"/>
</dbReference>
<evidence type="ECO:0000313" key="1">
    <source>
        <dbReference type="EMBL" id="MDR6902237.1"/>
    </source>
</evidence>
<proteinExistence type="predicted"/>
<protein>
    <recommendedName>
        <fullName evidence="3">ATP-binding protein</fullName>
    </recommendedName>
</protein>